<evidence type="ECO:0000313" key="3">
    <source>
        <dbReference type="Proteomes" id="UP000290900"/>
    </source>
</evidence>
<dbReference type="InParanoid" id="A0A448YPM6"/>
<dbReference type="Proteomes" id="UP000290900">
    <property type="component" value="Unassembled WGS sequence"/>
</dbReference>
<evidence type="ECO:0000313" key="2">
    <source>
        <dbReference type="EMBL" id="VEU22851.1"/>
    </source>
</evidence>
<gene>
    <name evidence="2" type="ORF">BRENAR_LOCUS3582</name>
</gene>
<dbReference type="STRING" id="13370.A0A448YPM6"/>
<reference evidence="2 3" key="1">
    <citation type="submission" date="2018-12" db="EMBL/GenBank/DDBJ databases">
        <authorList>
            <person name="Tiukova I."/>
            <person name="Dainat J."/>
        </authorList>
    </citation>
    <scope>NUCLEOTIDE SEQUENCE [LARGE SCALE GENOMIC DNA]</scope>
</reference>
<dbReference type="PANTHER" id="PTHR43000">
    <property type="entry name" value="DTDP-D-GLUCOSE 4,6-DEHYDRATASE-RELATED"/>
    <property type="match status" value="1"/>
</dbReference>
<dbReference type="InterPro" id="IPR016040">
    <property type="entry name" value="NAD(P)-bd_dom"/>
</dbReference>
<feature type="domain" description="NAD(P)-binding" evidence="1">
    <location>
        <begin position="2"/>
        <end position="144"/>
    </location>
</feature>
<dbReference type="AlphaFoldDB" id="A0A448YPM6"/>
<sequence length="161" mass="18631">MKSYHVPVTVIRSNNVYGYNQYEEKLIPMVISSLSNDKAVTIQGDGHNKRRYLFIDDFTEAVLTIWKKGEAYEIYNVGSEDEKSNNEIVEMIIDVWGEQNGKKDVNITYVKDREFNDERYEVDFEKVRRLGWVAKVGLREGLSRVVRGHRGSTEVPGPLLK</sequence>
<name>A0A448YPM6_BRENA</name>
<dbReference type="SUPFAM" id="SSF51735">
    <property type="entry name" value="NAD(P)-binding Rossmann-fold domains"/>
    <property type="match status" value="1"/>
</dbReference>
<proteinExistence type="predicted"/>
<dbReference type="OrthoDB" id="331544at2759"/>
<evidence type="ECO:0000259" key="1">
    <source>
        <dbReference type="Pfam" id="PF16363"/>
    </source>
</evidence>
<keyword evidence="3" id="KW-1185">Reference proteome</keyword>
<accession>A0A448YPM6</accession>
<dbReference type="Gene3D" id="3.40.50.720">
    <property type="entry name" value="NAD(P)-binding Rossmann-like Domain"/>
    <property type="match status" value="1"/>
</dbReference>
<organism evidence="2 3">
    <name type="scientific">Brettanomyces naardenensis</name>
    <name type="common">Yeast</name>
    <dbReference type="NCBI Taxonomy" id="13370"/>
    <lineage>
        <taxon>Eukaryota</taxon>
        <taxon>Fungi</taxon>
        <taxon>Dikarya</taxon>
        <taxon>Ascomycota</taxon>
        <taxon>Saccharomycotina</taxon>
        <taxon>Pichiomycetes</taxon>
        <taxon>Pichiales</taxon>
        <taxon>Pichiaceae</taxon>
        <taxon>Brettanomyces</taxon>
    </lineage>
</organism>
<dbReference type="InterPro" id="IPR036291">
    <property type="entry name" value="NAD(P)-bd_dom_sf"/>
</dbReference>
<dbReference type="Pfam" id="PF16363">
    <property type="entry name" value="GDP_Man_Dehyd"/>
    <property type="match status" value="1"/>
</dbReference>
<protein>
    <submittedName>
        <fullName evidence="2">DEKNAAC103948</fullName>
    </submittedName>
</protein>
<dbReference type="EMBL" id="CAACVR010000031">
    <property type="protein sequence ID" value="VEU22851.1"/>
    <property type="molecule type" value="Genomic_DNA"/>
</dbReference>
<dbReference type="Gene3D" id="3.90.25.10">
    <property type="entry name" value="UDP-galactose 4-epimerase, domain 1"/>
    <property type="match status" value="1"/>
</dbReference>